<protein>
    <submittedName>
        <fullName evidence="2">Uncharacterized protein</fullName>
    </submittedName>
</protein>
<reference evidence="2 3" key="4">
    <citation type="journal article" date="2011" name="BMC Genomics">
        <title>RNA-Seq improves annotation of protein-coding genes in the cucumber genome.</title>
        <authorList>
            <person name="Li Z."/>
            <person name="Zhang Z."/>
            <person name="Yan P."/>
            <person name="Huang S."/>
            <person name="Fei Z."/>
            <person name="Lin K."/>
        </authorList>
    </citation>
    <scope>NUCLEOTIDE SEQUENCE [LARGE SCALE GENOMIC DNA]</scope>
    <source>
        <strain evidence="3">cv. 9930</strain>
    </source>
</reference>
<reference evidence="2 3" key="1">
    <citation type="journal article" date="2009" name="Nat. Genet.">
        <title>The genome of the cucumber, Cucumis sativus L.</title>
        <authorList>
            <person name="Huang S."/>
            <person name="Li R."/>
            <person name="Zhang Z."/>
            <person name="Li L."/>
            <person name="Gu X."/>
            <person name="Fan W."/>
            <person name="Lucas W.J."/>
            <person name="Wang X."/>
            <person name="Xie B."/>
            <person name="Ni P."/>
            <person name="Ren Y."/>
            <person name="Zhu H."/>
            <person name="Li J."/>
            <person name="Lin K."/>
            <person name="Jin W."/>
            <person name="Fei Z."/>
            <person name="Li G."/>
            <person name="Staub J."/>
            <person name="Kilian A."/>
            <person name="van der Vossen E.A."/>
            <person name="Wu Y."/>
            <person name="Guo J."/>
            <person name="He J."/>
            <person name="Jia Z."/>
            <person name="Ren Y."/>
            <person name="Tian G."/>
            <person name="Lu Y."/>
            <person name="Ruan J."/>
            <person name="Qian W."/>
            <person name="Wang M."/>
            <person name="Huang Q."/>
            <person name="Li B."/>
            <person name="Xuan Z."/>
            <person name="Cao J."/>
            <person name="Asan"/>
            <person name="Wu Z."/>
            <person name="Zhang J."/>
            <person name="Cai Q."/>
            <person name="Bai Y."/>
            <person name="Zhao B."/>
            <person name="Han Y."/>
            <person name="Li Y."/>
            <person name="Li X."/>
            <person name="Wang S."/>
            <person name="Shi Q."/>
            <person name="Liu S."/>
            <person name="Cho W.K."/>
            <person name="Kim J.Y."/>
            <person name="Xu Y."/>
            <person name="Heller-Uszynska K."/>
            <person name="Miao H."/>
            <person name="Cheng Z."/>
            <person name="Zhang S."/>
            <person name="Wu J."/>
            <person name="Yang Y."/>
            <person name="Kang H."/>
            <person name="Li M."/>
            <person name="Liang H."/>
            <person name="Ren X."/>
            <person name="Shi Z."/>
            <person name="Wen M."/>
            <person name="Jian M."/>
            <person name="Yang H."/>
            <person name="Zhang G."/>
            <person name="Yang Z."/>
            <person name="Chen R."/>
            <person name="Liu S."/>
            <person name="Li J."/>
            <person name="Ma L."/>
            <person name="Liu H."/>
            <person name="Zhou Y."/>
            <person name="Zhao J."/>
            <person name="Fang X."/>
            <person name="Li G."/>
            <person name="Fang L."/>
            <person name="Li Y."/>
            <person name="Liu D."/>
            <person name="Zheng H."/>
            <person name="Zhang Y."/>
            <person name="Qin N."/>
            <person name="Li Z."/>
            <person name="Yang G."/>
            <person name="Yang S."/>
            <person name="Bolund L."/>
            <person name="Kristiansen K."/>
            <person name="Zheng H."/>
            <person name="Li S."/>
            <person name="Zhang X."/>
            <person name="Yang H."/>
            <person name="Wang J."/>
            <person name="Sun R."/>
            <person name="Zhang B."/>
            <person name="Jiang S."/>
            <person name="Wang J."/>
            <person name="Du Y."/>
            <person name="Li S."/>
        </authorList>
    </citation>
    <scope>NUCLEOTIDE SEQUENCE [LARGE SCALE GENOMIC DNA]</scope>
    <source>
        <strain evidence="3">cv. 9930</strain>
    </source>
</reference>
<feature type="region of interest" description="Disordered" evidence="1">
    <location>
        <begin position="1"/>
        <end position="21"/>
    </location>
</feature>
<dbReference type="AlphaFoldDB" id="A0A0A0KJ76"/>
<name>A0A0A0KJ76_CUCSA</name>
<dbReference type="Proteomes" id="UP000029981">
    <property type="component" value="Chromosome 5"/>
</dbReference>
<evidence type="ECO:0000313" key="3">
    <source>
        <dbReference type="Proteomes" id="UP000029981"/>
    </source>
</evidence>
<reference evidence="2 3" key="3">
    <citation type="journal article" date="2010" name="BMC Genomics">
        <title>Transcriptome sequencing and comparative analysis of cucumber flowers with different sex types.</title>
        <authorList>
            <person name="Guo S."/>
            <person name="Zheng Y."/>
            <person name="Joung J.G."/>
            <person name="Liu S."/>
            <person name="Zhang Z."/>
            <person name="Crasta O.R."/>
            <person name="Sobral B.W."/>
            <person name="Xu Y."/>
            <person name="Huang S."/>
            <person name="Fei Z."/>
        </authorList>
    </citation>
    <scope>NUCLEOTIDE SEQUENCE [LARGE SCALE GENOMIC DNA]</scope>
    <source>
        <strain evidence="3">cv. 9930</strain>
    </source>
</reference>
<accession>A0A0A0KJ76</accession>
<evidence type="ECO:0000256" key="1">
    <source>
        <dbReference type="SAM" id="MobiDB-lite"/>
    </source>
</evidence>
<reference evidence="2 3" key="2">
    <citation type="journal article" date="2009" name="PLoS ONE">
        <title>An integrated genetic and cytogenetic map of the cucumber genome.</title>
        <authorList>
            <person name="Ren Y."/>
            <person name="Zhang Z."/>
            <person name="Liu J."/>
            <person name="Staub J.E."/>
            <person name="Han Y."/>
            <person name="Cheng Z."/>
            <person name="Li X."/>
            <person name="Lu J."/>
            <person name="Miao H."/>
            <person name="Kang H."/>
            <person name="Xie B."/>
            <person name="Gu X."/>
            <person name="Wang X."/>
            <person name="Du Y."/>
            <person name="Jin W."/>
            <person name="Huang S."/>
        </authorList>
    </citation>
    <scope>NUCLEOTIDE SEQUENCE [LARGE SCALE GENOMIC DNA]</scope>
    <source>
        <strain evidence="3">cv. 9930</strain>
    </source>
</reference>
<dbReference type="Gramene" id="KGN49588">
    <property type="protein sequence ID" value="KGN49588"/>
    <property type="gene ID" value="Csa_5G013270"/>
</dbReference>
<dbReference type="EMBL" id="CM002926">
    <property type="protein sequence ID" value="KGN49588.1"/>
    <property type="molecule type" value="Genomic_DNA"/>
</dbReference>
<evidence type="ECO:0000313" key="2">
    <source>
        <dbReference type="EMBL" id="KGN49588.1"/>
    </source>
</evidence>
<sequence length="81" mass="9486">MKQPSRRFETVTSSSGVRMKRGNDEALQRQLTFERTTRWDAQMDAFRTRDVQLNNVEINHAAGIRTCDLEVDCTDQYLKTF</sequence>
<gene>
    <name evidence="2" type="ORF">Csa_5G013270</name>
</gene>
<keyword evidence="3" id="KW-1185">Reference proteome</keyword>
<organism evidence="2 3">
    <name type="scientific">Cucumis sativus</name>
    <name type="common">Cucumber</name>
    <dbReference type="NCBI Taxonomy" id="3659"/>
    <lineage>
        <taxon>Eukaryota</taxon>
        <taxon>Viridiplantae</taxon>
        <taxon>Streptophyta</taxon>
        <taxon>Embryophyta</taxon>
        <taxon>Tracheophyta</taxon>
        <taxon>Spermatophyta</taxon>
        <taxon>Magnoliopsida</taxon>
        <taxon>eudicotyledons</taxon>
        <taxon>Gunneridae</taxon>
        <taxon>Pentapetalae</taxon>
        <taxon>rosids</taxon>
        <taxon>fabids</taxon>
        <taxon>Cucurbitales</taxon>
        <taxon>Cucurbitaceae</taxon>
        <taxon>Benincaseae</taxon>
        <taxon>Cucumis</taxon>
    </lineage>
</organism>
<proteinExistence type="predicted"/>